<evidence type="ECO:0000256" key="1">
    <source>
        <dbReference type="SAM" id="MobiDB-lite"/>
    </source>
</evidence>
<comment type="caution">
    <text evidence="2">The sequence shown here is derived from an EMBL/GenBank/DDBJ whole genome shotgun (WGS) entry which is preliminary data.</text>
</comment>
<evidence type="ECO:0000313" key="3">
    <source>
        <dbReference type="Proteomes" id="UP000823749"/>
    </source>
</evidence>
<sequence>MDEEESLLLRSLQRGPVTPSAPSPGTYIPASSRAPVIPSGPAPGTYIPASNRAPVTPSGPAPGPTSLPTAPRPARKALPVGQCRCHPL</sequence>
<name>A0AAV6LSR2_9ERIC</name>
<gene>
    <name evidence="2" type="ORF">RHGRI_002873</name>
</gene>
<proteinExistence type="predicted"/>
<dbReference type="Proteomes" id="UP000823749">
    <property type="component" value="Chromosome 1"/>
</dbReference>
<keyword evidence="3" id="KW-1185">Reference proteome</keyword>
<reference evidence="2" key="1">
    <citation type="submission" date="2020-08" db="EMBL/GenBank/DDBJ databases">
        <title>Plant Genome Project.</title>
        <authorList>
            <person name="Zhang R.-G."/>
        </authorList>
    </citation>
    <scope>NUCLEOTIDE SEQUENCE</scope>
    <source>
        <strain evidence="2">WSP0</strain>
        <tissue evidence="2">Leaf</tissue>
    </source>
</reference>
<dbReference type="EMBL" id="JACTNZ010000001">
    <property type="protein sequence ID" value="KAG5567464.1"/>
    <property type="molecule type" value="Genomic_DNA"/>
</dbReference>
<feature type="region of interest" description="Disordered" evidence="1">
    <location>
        <begin position="1"/>
        <end position="88"/>
    </location>
</feature>
<accession>A0AAV6LSR2</accession>
<organism evidence="2 3">
    <name type="scientific">Rhododendron griersonianum</name>
    <dbReference type="NCBI Taxonomy" id="479676"/>
    <lineage>
        <taxon>Eukaryota</taxon>
        <taxon>Viridiplantae</taxon>
        <taxon>Streptophyta</taxon>
        <taxon>Embryophyta</taxon>
        <taxon>Tracheophyta</taxon>
        <taxon>Spermatophyta</taxon>
        <taxon>Magnoliopsida</taxon>
        <taxon>eudicotyledons</taxon>
        <taxon>Gunneridae</taxon>
        <taxon>Pentapetalae</taxon>
        <taxon>asterids</taxon>
        <taxon>Ericales</taxon>
        <taxon>Ericaceae</taxon>
        <taxon>Ericoideae</taxon>
        <taxon>Rhodoreae</taxon>
        <taxon>Rhododendron</taxon>
    </lineage>
</organism>
<protein>
    <submittedName>
        <fullName evidence="2">Uncharacterized protein</fullName>
    </submittedName>
</protein>
<dbReference type="AlphaFoldDB" id="A0AAV6LSR2"/>
<evidence type="ECO:0000313" key="2">
    <source>
        <dbReference type="EMBL" id="KAG5567464.1"/>
    </source>
</evidence>